<feature type="compositionally biased region" description="Basic and acidic residues" evidence="8">
    <location>
        <begin position="135"/>
        <end position="144"/>
    </location>
</feature>
<feature type="region of interest" description="Disordered" evidence="8">
    <location>
        <begin position="417"/>
        <end position="504"/>
    </location>
</feature>
<keyword evidence="11" id="KW-1185">Reference proteome</keyword>
<dbReference type="InterPro" id="IPR000751">
    <property type="entry name" value="MPI_Phosphatase"/>
</dbReference>
<evidence type="ECO:0000313" key="10">
    <source>
        <dbReference type="EMBL" id="CAG5098366.1"/>
    </source>
</evidence>
<dbReference type="Proteomes" id="UP001158576">
    <property type="component" value="Chromosome XSR"/>
</dbReference>
<evidence type="ECO:0000256" key="7">
    <source>
        <dbReference type="ARBA" id="ARBA00023306"/>
    </source>
</evidence>
<gene>
    <name evidence="10" type="ORF">OKIOD_LOCUS7163</name>
</gene>
<keyword evidence="6" id="KW-0904">Protein phosphatase</keyword>
<evidence type="ECO:0000256" key="8">
    <source>
        <dbReference type="SAM" id="MobiDB-lite"/>
    </source>
</evidence>
<accession>A0ABN7SKS6</accession>
<evidence type="ECO:0000256" key="2">
    <source>
        <dbReference type="ARBA" id="ARBA00013064"/>
    </source>
</evidence>
<dbReference type="SMART" id="SM00450">
    <property type="entry name" value="RHOD"/>
    <property type="match status" value="1"/>
</dbReference>
<feature type="domain" description="Rhodanese" evidence="9">
    <location>
        <begin position="279"/>
        <end position="389"/>
    </location>
</feature>
<evidence type="ECO:0000256" key="1">
    <source>
        <dbReference type="ARBA" id="ARBA00011065"/>
    </source>
</evidence>
<dbReference type="PROSITE" id="PS50206">
    <property type="entry name" value="RHODANESE_3"/>
    <property type="match status" value="1"/>
</dbReference>
<keyword evidence="5" id="KW-0378">Hydrolase</keyword>
<protein>
    <recommendedName>
        <fullName evidence="2">protein-tyrosine-phosphatase</fullName>
        <ecNumber evidence="2">3.1.3.48</ecNumber>
    </recommendedName>
</protein>
<dbReference type="EMBL" id="OU015569">
    <property type="protein sequence ID" value="CAG5098366.1"/>
    <property type="molecule type" value="Genomic_DNA"/>
</dbReference>
<comment type="similarity">
    <text evidence="1">Belongs to the MPI phosphatase family.</text>
</comment>
<name>A0ABN7SKS6_OIKDI</name>
<keyword evidence="7" id="KW-0131">Cell cycle</keyword>
<evidence type="ECO:0000313" key="11">
    <source>
        <dbReference type="Proteomes" id="UP001158576"/>
    </source>
</evidence>
<dbReference type="PRINTS" id="PR00716">
    <property type="entry name" value="MPIPHPHTASE"/>
</dbReference>
<dbReference type="InterPro" id="IPR001763">
    <property type="entry name" value="Rhodanese-like_dom"/>
</dbReference>
<evidence type="ECO:0000256" key="5">
    <source>
        <dbReference type="ARBA" id="ARBA00022801"/>
    </source>
</evidence>
<feature type="compositionally biased region" description="Basic and acidic residues" evidence="8">
    <location>
        <begin position="203"/>
        <end position="214"/>
    </location>
</feature>
<dbReference type="SUPFAM" id="SSF52821">
    <property type="entry name" value="Rhodanese/Cell cycle control phosphatase"/>
    <property type="match status" value="1"/>
</dbReference>
<feature type="compositionally biased region" description="Polar residues" evidence="8">
    <location>
        <begin position="117"/>
        <end position="129"/>
    </location>
</feature>
<keyword evidence="4" id="KW-0498">Mitosis</keyword>
<sequence>MRETLDRSRQPLEDISNKLEKDCFDEGEKEEECIVGRRQKLSECSEYEPIPDQGDTCSGFDFEHHMFSDDSNSSDFRFSQSSVGEGESFSSLKSPLVFPGPTRSSGHMDSSEKENSSETTIDEPSTSNVFPAPEEFEHARDAAHVSRPPADSLFLTPTSKSVPFQGFSPSSQDSSFLQSPGDTGITSEEELATGDEEEEEEKNECPETVEERATESSTIIDDEDVKMPSITSVEVVKRGRATFQEVQEISFRFQKEVEKTFIEPAEFYKLIRGDFSDQPFKNMLVLDCRYGYEHKAGHFKGAINSNYGGEADWKQVLLKHTFDDSKIDGQNTVIVFHCEFSQKRGPKEREWFRGHDRAVHKWPMLAFPFTRVLKGGFKGFWRDYPIEEVPAGIYVASNEGRAPMYVAELDANHRIEQRDSHRHEKIRERAERKARERRRAVRAYHTNCPVGPAGETQVKIKPIPFGGSPDTPYRHTRSRDRISRSKTIAPGRGVSSKSTSKKLF</sequence>
<feature type="region of interest" description="Disordered" evidence="8">
    <location>
        <begin position="71"/>
        <end position="223"/>
    </location>
</feature>
<dbReference type="Gene3D" id="3.40.250.10">
    <property type="entry name" value="Rhodanese-like domain"/>
    <property type="match status" value="1"/>
</dbReference>
<organism evidence="10 11">
    <name type="scientific">Oikopleura dioica</name>
    <name type="common">Tunicate</name>
    <dbReference type="NCBI Taxonomy" id="34765"/>
    <lineage>
        <taxon>Eukaryota</taxon>
        <taxon>Metazoa</taxon>
        <taxon>Chordata</taxon>
        <taxon>Tunicata</taxon>
        <taxon>Appendicularia</taxon>
        <taxon>Copelata</taxon>
        <taxon>Oikopleuridae</taxon>
        <taxon>Oikopleura</taxon>
    </lineage>
</organism>
<dbReference type="Pfam" id="PF00581">
    <property type="entry name" value="Rhodanese"/>
    <property type="match status" value="1"/>
</dbReference>
<keyword evidence="3" id="KW-0132">Cell division</keyword>
<reference evidence="10 11" key="1">
    <citation type="submission" date="2021-04" db="EMBL/GenBank/DDBJ databases">
        <authorList>
            <person name="Bliznina A."/>
        </authorList>
    </citation>
    <scope>NUCLEOTIDE SEQUENCE [LARGE SCALE GENOMIC DNA]</scope>
</reference>
<feature type="compositionally biased region" description="Low complexity" evidence="8">
    <location>
        <begin position="71"/>
        <end position="82"/>
    </location>
</feature>
<feature type="compositionally biased region" description="Acidic residues" evidence="8">
    <location>
        <begin position="187"/>
        <end position="202"/>
    </location>
</feature>
<evidence type="ECO:0000256" key="6">
    <source>
        <dbReference type="ARBA" id="ARBA00022912"/>
    </source>
</evidence>
<evidence type="ECO:0000259" key="9">
    <source>
        <dbReference type="PROSITE" id="PS50206"/>
    </source>
</evidence>
<evidence type="ECO:0000256" key="4">
    <source>
        <dbReference type="ARBA" id="ARBA00022776"/>
    </source>
</evidence>
<feature type="compositionally biased region" description="Low complexity" evidence="8">
    <location>
        <begin position="163"/>
        <end position="180"/>
    </location>
</feature>
<dbReference type="EC" id="3.1.3.48" evidence="2"/>
<dbReference type="InterPro" id="IPR036873">
    <property type="entry name" value="Rhodanese-like_dom_sf"/>
</dbReference>
<feature type="compositionally biased region" description="Basic and acidic residues" evidence="8">
    <location>
        <begin position="417"/>
        <end position="434"/>
    </location>
</feature>
<feature type="region of interest" description="Disordered" evidence="8">
    <location>
        <begin position="1"/>
        <end position="28"/>
    </location>
</feature>
<proteinExistence type="inferred from homology"/>
<dbReference type="PANTHER" id="PTHR10828">
    <property type="entry name" value="M-PHASE INDUCER PHOSPHATASE DUAL SPECIFICITY PHOSPHATASE CDC25"/>
    <property type="match status" value="1"/>
</dbReference>
<evidence type="ECO:0000256" key="3">
    <source>
        <dbReference type="ARBA" id="ARBA00022618"/>
    </source>
</evidence>